<dbReference type="Gene3D" id="1.10.10.60">
    <property type="entry name" value="Homeodomain-like"/>
    <property type="match status" value="1"/>
</dbReference>
<dbReference type="InterPro" id="IPR018062">
    <property type="entry name" value="HTH_AraC-typ_CS"/>
</dbReference>
<dbReference type="SMART" id="SM00342">
    <property type="entry name" value="HTH_ARAC"/>
    <property type="match status" value="1"/>
</dbReference>
<evidence type="ECO:0000259" key="4">
    <source>
        <dbReference type="PROSITE" id="PS01124"/>
    </source>
</evidence>
<evidence type="ECO:0000256" key="2">
    <source>
        <dbReference type="ARBA" id="ARBA00023125"/>
    </source>
</evidence>
<dbReference type="PANTHER" id="PTHR43280:SF2">
    <property type="entry name" value="HTH-TYPE TRANSCRIPTIONAL REGULATOR EXSA"/>
    <property type="match status" value="1"/>
</dbReference>
<organism evidence="5 6">
    <name type="scientific">Pedobacter gandavensis</name>
    <dbReference type="NCBI Taxonomy" id="2679963"/>
    <lineage>
        <taxon>Bacteria</taxon>
        <taxon>Pseudomonadati</taxon>
        <taxon>Bacteroidota</taxon>
        <taxon>Sphingobacteriia</taxon>
        <taxon>Sphingobacteriales</taxon>
        <taxon>Sphingobacteriaceae</taxon>
        <taxon>Pedobacter</taxon>
    </lineage>
</organism>
<name>A0ABR6EUV2_9SPHI</name>
<feature type="domain" description="HTH araC/xylS-type" evidence="4">
    <location>
        <begin position="226"/>
        <end position="325"/>
    </location>
</feature>
<dbReference type="RefSeq" id="WP_182955978.1">
    <property type="nucleotide sequence ID" value="NZ_WNXC01000002.1"/>
</dbReference>
<dbReference type="PROSITE" id="PS01124">
    <property type="entry name" value="HTH_ARAC_FAMILY_2"/>
    <property type="match status" value="1"/>
</dbReference>
<evidence type="ECO:0000313" key="6">
    <source>
        <dbReference type="Proteomes" id="UP000636110"/>
    </source>
</evidence>
<gene>
    <name evidence="5" type="ORF">GM920_08965</name>
</gene>
<keyword evidence="6" id="KW-1185">Reference proteome</keyword>
<dbReference type="InterPro" id="IPR009057">
    <property type="entry name" value="Homeodomain-like_sf"/>
</dbReference>
<sequence>MKEVIHQYGVELDWVAGLAEGIGGYVEDNYIRIEDEVQQGNRYVLPINDHLTAFIIDVTYRQDVVFKLRNTRSDFVGLYFNLSEGGAIHILNDVTRSAERWGYNLGIFDADLNGDFQVKSGSTTYMIAIFIKKTALKQYLSQIPQHQQIIESIFNPELNTIVRFDRMSNHAWWLINELRKVPPKGPLYDIFITGTVYGLIADYMDQIINQEIIIEQVLPEDLGNIVKSQAYLIAHLEEAFPGIHFLATEASMSETKYKKLFKKISGISPNSFFLSNKLGYAKEMLETGNFTIGEIADKFGFFDSSHLIEQFKQTYGVPPKEYLSQL</sequence>
<keyword evidence="2" id="KW-0238">DNA-binding</keyword>
<reference evidence="5 6" key="1">
    <citation type="submission" date="2019-11" db="EMBL/GenBank/DDBJ databases">
        <title>Description of Pedobacter sp. LMG 31462T.</title>
        <authorList>
            <person name="Carlier A."/>
            <person name="Qi S."/>
            <person name="Vandamme P."/>
        </authorList>
    </citation>
    <scope>NUCLEOTIDE SEQUENCE [LARGE SCALE GENOMIC DNA]</scope>
    <source>
        <strain evidence="5 6">LMG 31462</strain>
    </source>
</reference>
<accession>A0ABR6EUV2</accession>
<comment type="caution">
    <text evidence="5">The sequence shown here is derived from an EMBL/GenBank/DDBJ whole genome shotgun (WGS) entry which is preliminary data.</text>
</comment>
<dbReference type="Pfam" id="PF12833">
    <property type="entry name" value="HTH_18"/>
    <property type="match status" value="1"/>
</dbReference>
<keyword evidence="1" id="KW-0805">Transcription regulation</keyword>
<dbReference type="InterPro" id="IPR018060">
    <property type="entry name" value="HTH_AraC"/>
</dbReference>
<dbReference type="Proteomes" id="UP000636110">
    <property type="component" value="Unassembled WGS sequence"/>
</dbReference>
<evidence type="ECO:0000256" key="3">
    <source>
        <dbReference type="ARBA" id="ARBA00023163"/>
    </source>
</evidence>
<protein>
    <submittedName>
        <fullName evidence="5">Helix-turn-helix domain-containing protein</fullName>
    </submittedName>
</protein>
<dbReference type="PROSITE" id="PS00041">
    <property type="entry name" value="HTH_ARAC_FAMILY_1"/>
    <property type="match status" value="1"/>
</dbReference>
<dbReference type="SUPFAM" id="SSF46689">
    <property type="entry name" value="Homeodomain-like"/>
    <property type="match status" value="1"/>
</dbReference>
<dbReference type="EMBL" id="WNXC01000002">
    <property type="protein sequence ID" value="MBB2149042.1"/>
    <property type="molecule type" value="Genomic_DNA"/>
</dbReference>
<evidence type="ECO:0000256" key="1">
    <source>
        <dbReference type="ARBA" id="ARBA00023015"/>
    </source>
</evidence>
<dbReference type="PANTHER" id="PTHR43280">
    <property type="entry name" value="ARAC-FAMILY TRANSCRIPTIONAL REGULATOR"/>
    <property type="match status" value="1"/>
</dbReference>
<evidence type="ECO:0000313" key="5">
    <source>
        <dbReference type="EMBL" id="MBB2149042.1"/>
    </source>
</evidence>
<proteinExistence type="predicted"/>
<keyword evidence="3" id="KW-0804">Transcription</keyword>